<dbReference type="EMBL" id="CP108195">
    <property type="protein sequence ID" value="WTS12972.1"/>
    <property type="molecule type" value="Genomic_DNA"/>
</dbReference>
<gene>
    <name evidence="2" type="ORF">OHU69_19125</name>
</gene>
<evidence type="ECO:0000256" key="1">
    <source>
        <dbReference type="SAM" id="MobiDB-lite"/>
    </source>
</evidence>
<reference evidence="2" key="1">
    <citation type="submission" date="2022-10" db="EMBL/GenBank/DDBJ databases">
        <title>The complete genomes of actinobacterial strains from the NBC collection.</title>
        <authorList>
            <person name="Joergensen T.S."/>
            <person name="Alvarez Arevalo M."/>
            <person name="Sterndorff E.B."/>
            <person name="Faurdal D."/>
            <person name="Vuksanovic O."/>
            <person name="Mourched A.-S."/>
            <person name="Charusanti P."/>
            <person name="Shaw S."/>
            <person name="Blin K."/>
            <person name="Weber T."/>
        </authorList>
    </citation>
    <scope>NUCLEOTIDE SEQUENCE</scope>
    <source>
        <strain evidence="2">NBC_00119</strain>
    </source>
</reference>
<organism evidence="2">
    <name type="scientific">Streptomyces sp. NBC_00119</name>
    <dbReference type="NCBI Taxonomy" id="2975659"/>
    <lineage>
        <taxon>Bacteria</taxon>
        <taxon>Bacillati</taxon>
        <taxon>Actinomycetota</taxon>
        <taxon>Actinomycetes</taxon>
        <taxon>Kitasatosporales</taxon>
        <taxon>Streptomycetaceae</taxon>
        <taxon>Streptomyces</taxon>
    </lineage>
</organism>
<sequence>MDRGQQALDEAARQLLAEAAVSEGSWNGTSGEPDTGAPGCGIPADRRP</sequence>
<proteinExistence type="predicted"/>
<accession>A0AAU1U549</accession>
<dbReference type="AlphaFoldDB" id="A0AAU1U549"/>
<protein>
    <submittedName>
        <fullName evidence="2">Uncharacterized protein</fullName>
    </submittedName>
</protein>
<name>A0AAU1U549_9ACTN</name>
<evidence type="ECO:0000313" key="2">
    <source>
        <dbReference type="EMBL" id="WTS12972.1"/>
    </source>
</evidence>
<feature type="region of interest" description="Disordered" evidence="1">
    <location>
        <begin position="19"/>
        <end position="48"/>
    </location>
</feature>